<dbReference type="EMBL" id="JANPWB010000015">
    <property type="protein sequence ID" value="KAJ1092466.1"/>
    <property type="molecule type" value="Genomic_DNA"/>
</dbReference>
<evidence type="ECO:0000313" key="3">
    <source>
        <dbReference type="Proteomes" id="UP001066276"/>
    </source>
</evidence>
<dbReference type="AlphaFoldDB" id="A0AAV7LLL3"/>
<reference evidence="2" key="1">
    <citation type="journal article" date="2022" name="bioRxiv">
        <title>Sequencing and chromosome-scale assembly of the giantPleurodeles waltlgenome.</title>
        <authorList>
            <person name="Brown T."/>
            <person name="Elewa A."/>
            <person name="Iarovenko S."/>
            <person name="Subramanian E."/>
            <person name="Araus A.J."/>
            <person name="Petzold A."/>
            <person name="Susuki M."/>
            <person name="Suzuki K.-i.T."/>
            <person name="Hayashi T."/>
            <person name="Toyoda A."/>
            <person name="Oliveira C."/>
            <person name="Osipova E."/>
            <person name="Leigh N.D."/>
            <person name="Simon A."/>
            <person name="Yun M.H."/>
        </authorList>
    </citation>
    <scope>NUCLEOTIDE SEQUENCE</scope>
    <source>
        <strain evidence="2">20211129_DDA</strain>
        <tissue evidence="2">Liver</tissue>
    </source>
</reference>
<feature type="region of interest" description="Disordered" evidence="1">
    <location>
        <begin position="47"/>
        <end position="82"/>
    </location>
</feature>
<keyword evidence="3" id="KW-1185">Reference proteome</keyword>
<comment type="caution">
    <text evidence="2">The sequence shown here is derived from an EMBL/GenBank/DDBJ whole genome shotgun (WGS) entry which is preliminary data.</text>
</comment>
<gene>
    <name evidence="2" type="ORF">NDU88_005576</name>
</gene>
<evidence type="ECO:0000313" key="2">
    <source>
        <dbReference type="EMBL" id="KAJ1092466.1"/>
    </source>
</evidence>
<sequence>MRIFPSRTCSFSTAVSAECRVCSAGAPSQLRQRALCHATLATRPATTRPAVSHVRSGTLLREVSAAQRRSDGSPTSYSPAPPECRCRHGSAVKYPAGAEAYLPITLPSASGLLRLLGSAKCVCSEVLYSEGVHSGACPREGERTGKKTVKLHRDEWLPSIDSKIAICRTGCA</sequence>
<name>A0AAV7LLL3_PLEWA</name>
<proteinExistence type="predicted"/>
<protein>
    <submittedName>
        <fullName evidence="2">Uncharacterized protein</fullName>
    </submittedName>
</protein>
<accession>A0AAV7LLL3</accession>
<dbReference type="Proteomes" id="UP001066276">
    <property type="component" value="Chromosome 11"/>
</dbReference>
<evidence type="ECO:0000256" key="1">
    <source>
        <dbReference type="SAM" id="MobiDB-lite"/>
    </source>
</evidence>
<organism evidence="2 3">
    <name type="scientific">Pleurodeles waltl</name>
    <name type="common">Iberian ribbed newt</name>
    <dbReference type="NCBI Taxonomy" id="8319"/>
    <lineage>
        <taxon>Eukaryota</taxon>
        <taxon>Metazoa</taxon>
        <taxon>Chordata</taxon>
        <taxon>Craniata</taxon>
        <taxon>Vertebrata</taxon>
        <taxon>Euteleostomi</taxon>
        <taxon>Amphibia</taxon>
        <taxon>Batrachia</taxon>
        <taxon>Caudata</taxon>
        <taxon>Salamandroidea</taxon>
        <taxon>Salamandridae</taxon>
        <taxon>Pleurodelinae</taxon>
        <taxon>Pleurodeles</taxon>
    </lineage>
</organism>